<evidence type="ECO:0000313" key="2">
    <source>
        <dbReference type="EMBL" id="ELK31666.1"/>
    </source>
</evidence>
<dbReference type="Proteomes" id="UP000010556">
    <property type="component" value="Unassembled WGS sequence"/>
</dbReference>
<evidence type="ECO:0000256" key="1">
    <source>
        <dbReference type="SAM" id="MobiDB-lite"/>
    </source>
</evidence>
<dbReference type="EMBL" id="KB105967">
    <property type="protein sequence ID" value="ELK31666.1"/>
    <property type="molecule type" value="Genomic_DNA"/>
</dbReference>
<protein>
    <submittedName>
        <fullName evidence="2">Uncharacterized protein</fullName>
    </submittedName>
</protein>
<name>L5LZX6_MYODS</name>
<organism evidence="2 3">
    <name type="scientific">Myotis davidii</name>
    <name type="common">David's myotis</name>
    <dbReference type="NCBI Taxonomy" id="225400"/>
    <lineage>
        <taxon>Eukaryota</taxon>
        <taxon>Metazoa</taxon>
        <taxon>Chordata</taxon>
        <taxon>Craniata</taxon>
        <taxon>Vertebrata</taxon>
        <taxon>Euteleostomi</taxon>
        <taxon>Mammalia</taxon>
        <taxon>Eutheria</taxon>
        <taxon>Laurasiatheria</taxon>
        <taxon>Chiroptera</taxon>
        <taxon>Yangochiroptera</taxon>
        <taxon>Vespertilionidae</taxon>
        <taxon>Myotis</taxon>
    </lineage>
</organism>
<keyword evidence="3" id="KW-1185">Reference proteome</keyword>
<gene>
    <name evidence="2" type="ORF">MDA_GLEAN10025333</name>
</gene>
<accession>L5LZX6</accession>
<sequence length="77" mass="8245">MGNHAGKREICAEKAHKQRVALSPLPAEPGSTVHAHCGDRSTSGTETQALPNPKSSIAVLSRLTLLLHFLLKQLLPL</sequence>
<evidence type="ECO:0000313" key="3">
    <source>
        <dbReference type="Proteomes" id="UP000010556"/>
    </source>
</evidence>
<proteinExistence type="predicted"/>
<dbReference type="AlphaFoldDB" id="L5LZX6"/>
<feature type="compositionally biased region" description="Polar residues" evidence="1">
    <location>
        <begin position="40"/>
        <end position="51"/>
    </location>
</feature>
<feature type="region of interest" description="Disordered" evidence="1">
    <location>
        <begin position="25"/>
        <end position="51"/>
    </location>
</feature>
<reference evidence="3" key="1">
    <citation type="journal article" date="2013" name="Science">
        <title>Comparative analysis of bat genomes provides insight into the evolution of flight and immunity.</title>
        <authorList>
            <person name="Zhang G."/>
            <person name="Cowled C."/>
            <person name="Shi Z."/>
            <person name="Huang Z."/>
            <person name="Bishop-Lilly K.A."/>
            <person name="Fang X."/>
            <person name="Wynne J.W."/>
            <person name="Xiong Z."/>
            <person name="Baker M.L."/>
            <person name="Zhao W."/>
            <person name="Tachedjian M."/>
            <person name="Zhu Y."/>
            <person name="Zhou P."/>
            <person name="Jiang X."/>
            <person name="Ng J."/>
            <person name="Yang L."/>
            <person name="Wu L."/>
            <person name="Xiao J."/>
            <person name="Feng Y."/>
            <person name="Chen Y."/>
            <person name="Sun X."/>
            <person name="Zhang Y."/>
            <person name="Marsh G.A."/>
            <person name="Crameri G."/>
            <person name="Broder C.C."/>
            <person name="Frey K.G."/>
            <person name="Wang L.F."/>
            <person name="Wang J."/>
        </authorList>
    </citation>
    <scope>NUCLEOTIDE SEQUENCE [LARGE SCALE GENOMIC DNA]</scope>
</reference>
<dbReference type="eggNOG" id="ENOG502S4SJ">
    <property type="taxonomic scope" value="Eukaryota"/>
</dbReference>